<feature type="domain" description="4Fe-4S ferredoxin-type" evidence="8">
    <location>
        <begin position="304"/>
        <end position="333"/>
    </location>
</feature>
<dbReference type="PANTHER" id="PTHR43177:SF9">
    <property type="entry name" value="PROTEIN NRFC"/>
    <property type="match status" value="1"/>
</dbReference>
<dbReference type="Pfam" id="PF13247">
    <property type="entry name" value="Fer4_11"/>
    <property type="match status" value="1"/>
</dbReference>
<keyword evidence="3 7" id="KW-0732">Signal</keyword>
<dbReference type="NCBIfam" id="NF008659">
    <property type="entry name" value="PRK11659.1"/>
    <property type="match status" value="1"/>
</dbReference>
<keyword evidence="4" id="KW-0677">Repeat</keyword>
<dbReference type="FunFam" id="3.30.70.20:FF:000014">
    <property type="entry name" value="Cytochrome c nitrite reductase, Fe-S protein"/>
    <property type="match status" value="1"/>
</dbReference>
<evidence type="ECO:0000313" key="10">
    <source>
        <dbReference type="Proteomes" id="UP000277930"/>
    </source>
</evidence>
<dbReference type="PANTHER" id="PTHR43177">
    <property type="entry name" value="PROTEIN NRFC"/>
    <property type="match status" value="1"/>
</dbReference>
<feature type="domain" description="4Fe-4S ferredoxin-type" evidence="8">
    <location>
        <begin position="225"/>
        <end position="253"/>
    </location>
</feature>
<proteinExistence type="predicted"/>
<dbReference type="Gene3D" id="3.90.10.10">
    <property type="entry name" value="Cytochrome C3"/>
    <property type="match status" value="1"/>
</dbReference>
<evidence type="ECO:0000256" key="6">
    <source>
        <dbReference type="ARBA" id="ARBA00023014"/>
    </source>
</evidence>
<dbReference type="InterPro" id="IPR050954">
    <property type="entry name" value="ET_IronSulfur_Cluster-Binding"/>
</dbReference>
<dbReference type="InterPro" id="IPR017900">
    <property type="entry name" value="4Fe4S_Fe_S_CS"/>
</dbReference>
<evidence type="ECO:0000256" key="4">
    <source>
        <dbReference type="ARBA" id="ARBA00022737"/>
    </source>
</evidence>
<dbReference type="InterPro" id="IPR019546">
    <property type="entry name" value="TAT_signal_bac_arc"/>
</dbReference>
<accession>A0A3S4KJ03</accession>
<keyword evidence="5" id="KW-0408">Iron</keyword>
<reference evidence="9 10" key="1">
    <citation type="submission" date="2018-12" db="EMBL/GenBank/DDBJ databases">
        <authorList>
            <consortium name="Pathogen Informatics"/>
        </authorList>
    </citation>
    <scope>NUCLEOTIDE SEQUENCE [LARGE SCALE GENOMIC DNA]</scope>
    <source>
        <strain evidence="9 10">NCTC9702</strain>
    </source>
</reference>
<evidence type="ECO:0000256" key="5">
    <source>
        <dbReference type="ARBA" id="ARBA00023004"/>
    </source>
</evidence>
<gene>
    <name evidence="9" type="primary">nrfC</name>
    <name evidence="9" type="ORF">NCTC9702_05534</name>
</gene>
<protein>
    <submittedName>
        <fullName evidence="9">Cytochrome c-type biogenesis protein</fullName>
    </submittedName>
</protein>
<evidence type="ECO:0000259" key="8">
    <source>
        <dbReference type="PROSITE" id="PS51379"/>
    </source>
</evidence>
<name>A0A3S4KJ03_ECOLX</name>
<dbReference type="GO" id="GO:0020037">
    <property type="term" value="F:heme binding"/>
    <property type="evidence" value="ECO:0007669"/>
    <property type="project" value="InterPro"/>
</dbReference>
<dbReference type="EMBL" id="LR134246">
    <property type="protein sequence ID" value="VED38179.1"/>
    <property type="molecule type" value="Genomic_DNA"/>
</dbReference>
<dbReference type="GO" id="GO:0046872">
    <property type="term" value="F:metal ion binding"/>
    <property type="evidence" value="ECO:0007669"/>
    <property type="project" value="UniProtKB-KW"/>
</dbReference>
<dbReference type="PROSITE" id="PS00198">
    <property type="entry name" value="4FE4S_FER_1"/>
    <property type="match status" value="1"/>
</dbReference>
<sequence length="404" mass="44030">MSVLRSLLTAGVLASGLLWSLNGITATPAAQASGDRYEVTQQRNPDAACLDCHKPDTEGMHGKHASVINPNNKLPVTCTNCHGQPSPQHREGVKDVMRFNEPMYKVGEQNSVCMSCHLPEQLQKAFWPHDVHVTKVACASCHSLHPQQDTMQTLSDKGRIKICVDCHSDQRTNPNFNPASVPLLKEQPMTWSRRQFLTGVGVLAAVSGTAGRVVAKTLNINGVRYGMVHDESLCIGCTACMDACREVNKVPEGASRLTIIRSEPQGEFPDVKYRFFRKSCQHCDHAPCVDVCPTGASFRDAASGIVDVNPDLCVGCQYCIAACPYRVRFIHPVTKTADKCDFCRKTNLQAGKLPACVEACPTKALTFGNLDDPNSEISQLLRQKPHLPLQAGAGNQTEAVPRTV</sequence>
<keyword evidence="1" id="KW-0004">4Fe-4S</keyword>
<dbReference type="AlphaFoldDB" id="A0A3S4KJ03"/>
<evidence type="ECO:0000256" key="1">
    <source>
        <dbReference type="ARBA" id="ARBA00022485"/>
    </source>
</evidence>
<dbReference type="GO" id="GO:0009061">
    <property type="term" value="P:anaerobic respiration"/>
    <property type="evidence" value="ECO:0007669"/>
    <property type="project" value="UniProtKB-ARBA"/>
</dbReference>
<dbReference type="CDD" id="cd10551">
    <property type="entry name" value="PsrB"/>
    <property type="match status" value="1"/>
</dbReference>
<evidence type="ECO:0000256" key="3">
    <source>
        <dbReference type="ARBA" id="ARBA00022729"/>
    </source>
</evidence>
<dbReference type="InterPro" id="IPR036280">
    <property type="entry name" value="Multihaem_cyt_sf"/>
</dbReference>
<feature type="domain" description="4Fe-4S ferredoxin-type" evidence="8">
    <location>
        <begin position="271"/>
        <end position="302"/>
    </location>
</feature>
<evidence type="ECO:0000256" key="7">
    <source>
        <dbReference type="SAM" id="SignalP"/>
    </source>
</evidence>
<dbReference type="InterPro" id="IPR053875">
    <property type="entry name" value="Cytochrom_c_NrfB-like_dom"/>
</dbReference>
<keyword evidence="2" id="KW-0479">Metal-binding</keyword>
<dbReference type="SUPFAM" id="SSF48695">
    <property type="entry name" value="Multiheme cytochromes"/>
    <property type="match status" value="1"/>
</dbReference>
<dbReference type="PROSITE" id="PS51379">
    <property type="entry name" value="4FE4S_FER_2"/>
    <property type="match status" value="3"/>
</dbReference>
<dbReference type="InterPro" id="IPR017564">
    <property type="entry name" value="Cyt_c_NrfB"/>
</dbReference>
<dbReference type="SUPFAM" id="SSF54862">
    <property type="entry name" value="4Fe-4S ferredoxins"/>
    <property type="match status" value="1"/>
</dbReference>
<dbReference type="GO" id="GO:0051539">
    <property type="term" value="F:4 iron, 4 sulfur cluster binding"/>
    <property type="evidence" value="ECO:0007669"/>
    <property type="project" value="UniProtKB-KW"/>
</dbReference>
<feature type="signal peptide" evidence="7">
    <location>
        <begin position="1"/>
        <end position="32"/>
    </location>
</feature>
<feature type="chain" id="PRO_5018611063" evidence="7">
    <location>
        <begin position="33"/>
        <end position="404"/>
    </location>
</feature>
<keyword evidence="6" id="KW-0411">Iron-sulfur</keyword>
<evidence type="ECO:0000256" key="2">
    <source>
        <dbReference type="ARBA" id="ARBA00022723"/>
    </source>
</evidence>
<evidence type="ECO:0000313" key="9">
    <source>
        <dbReference type="EMBL" id="VED38179.1"/>
    </source>
</evidence>
<organism evidence="9 10">
    <name type="scientific">Escherichia coli</name>
    <dbReference type="NCBI Taxonomy" id="562"/>
    <lineage>
        <taxon>Bacteria</taxon>
        <taxon>Pseudomonadati</taxon>
        <taxon>Pseudomonadota</taxon>
        <taxon>Gammaproteobacteria</taxon>
        <taxon>Enterobacterales</taxon>
        <taxon>Enterobacteriaceae</taxon>
        <taxon>Escherichia</taxon>
    </lineage>
</organism>
<dbReference type="InterPro" id="IPR017896">
    <property type="entry name" value="4Fe4S_Fe-S-bd"/>
</dbReference>
<dbReference type="NCBIfam" id="TIGR01409">
    <property type="entry name" value="TAT_signal_seq"/>
    <property type="match status" value="1"/>
</dbReference>
<dbReference type="Proteomes" id="UP000277930">
    <property type="component" value="Chromosome 1"/>
</dbReference>
<dbReference type="Pfam" id="PF22678">
    <property type="entry name" value="Cytochrom_c_NrfB-like"/>
    <property type="match status" value="1"/>
</dbReference>
<dbReference type="Gene3D" id="3.30.70.20">
    <property type="match status" value="2"/>
</dbReference>
<dbReference type="NCBIfam" id="TIGR03146">
    <property type="entry name" value="cyt_nit_nrfB"/>
    <property type="match status" value="1"/>
</dbReference>
<dbReference type="GO" id="GO:0042597">
    <property type="term" value="C:periplasmic space"/>
    <property type="evidence" value="ECO:0007669"/>
    <property type="project" value="InterPro"/>
</dbReference>